<sequence>MIYKTRFRMSSFNVLNDLVRCGTRSTSSNSHSQKTQGYRLEDLGCQVCGWDRQRTKFYQKVRSLNCCTCAEMFYETPSFTIVTVHNAYPACDSEEQMTFSEAVIPEEFCPTVCNSNCSL</sequence>
<proteinExistence type="predicted"/>
<name>A0A4Y2HGV5_ARAVE</name>
<comment type="caution">
    <text evidence="1">The sequence shown here is derived from an EMBL/GenBank/DDBJ whole genome shotgun (WGS) entry which is preliminary data.</text>
</comment>
<dbReference type="AlphaFoldDB" id="A0A4Y2HGV5"/>
<gene>
    <name evidence="1" type="ORF">AVEN_232738_1</name>
</gene>
<evidence type="ECO:0000313" key="1">
    <source>
        <dbReference type="EMBL" id="GBM64562.1"/>
    </source>
</evidence>
<keyword evidence="2" id="KW-1185">Reference proteome</keyword>
<protein>
    <submittedName>
        <fullName evidence="1">Uncharacterized protein</fullName>
    </submittedName>
</protein>
<dbReference type="Proteomes" id="UP000499080">
    <property type="component" value="Unassembled WGS sequence"/>
</dbReference>
<evidence type="ECO:0000313" key="2">
    <source>
        <dbReference type="Proteomes" id="UP000499080"/>
    </source>
</evidence>
<accession>A0A4Y2HGV5</accession>
<organism evidence="1 2">
    <name type="scientific">Araneus ventricosus</name>
    <name type="common">Orbweaver spider</name>
    <name type="synonym">Epeira ventricosa</name>
    <dbReference type="NCBI Taxonomy" id="182803"/>
    <lineage>
        <taxon>Eukaryota</taxon>
        <taxon>Metazoa</taxon>
        <taxon>Ecdysozoa</taxon>
        <taxon>Arthropoda</taxon>
        <taxon>Chelicerata</taxon>
        <taxon>Arachnida</taxon>
        <taxon>Araneae</taxon>
        <taxon>Araneomorphae</taxon>
        <taxon>Entelegynae</taxon>
        <taxon>Araneoidea</taxon>
        <taxon>Araneidae</taxon>
        <taxon>Araneus</taxon>
    </lineage>
</organism>
<reference evidence="1 2" key="1">
    <citation type="journal article" date="2019" name="Sci. Rep.">
        <title>Orb-weaving spider Araneus ventricosus genome elucidates the spidroin gene catalogue.</title>
        <authorList>
            <person name="Kono N."/>
            <person name="Nakamura H."/>
            <person name="Ohtoshi R."/>
            <person name="Moran D.A.P."/>
            <person name="Shinohara A."/>
            <person name="Yoshida Y."/>
            <person name="Fujiwara M."/>
            <person name="Mori M."/>
            <person name="Tomita M."/>
            <person name="Arakawa K."/>
        </authorList>
    </citation>
    <scope>NUCLEOTIDE SEQUENCE [LARGE SCALE GENOMIC DNA]</scope>
</reference>
<dbReference type="EMBL" id="BGPR01001934">
    <property type="protein sequence ID" value="GBM64562.1"/>
    <property type="molecule type" value="Genomic_DNA"/>
</dbReference>